<dbReference type="PANTHER" id="PTHR39335:SF1">
    <property type="entry name" value="BLL4220 PROTEIN"/>
    <property type="match status" value="1"/>
</dbReference>
<name>A0ABS8YWH0_9RHOB</name>
<dbReference type="InterPro" id="IPR005297">
    <property type="entry name" value="Lipoprotein_repeat"/>
</dbReference>
<evidence type="ECO:0000313" key="2">
    <source>
        <dbReference type="EMBL" id="MCE5973853.1"/>
    </source>
</evidence>
<gene>
    <name evidence="2" type="ORF">LZA78_10205</name>
</gene>
<evidence type="ECO:0000256" key="1">
    <source>
        <dbReference type="SAM" id="SignalP"/>
    </source>
</evidence>
<dbReference type="Proteomes" id="UP001521181">
    <property type="component" value="Unassembled WGS sequence"/>
</dbReference>
<dbReference type="PIRSF" id="PIRSF029720">
    <property type="entry name" value="UCP029720"/>
    <property type="match status" value="1"/>
</dbReference>
<evidence type="ECO:0000313" key="3">
    <source>
        <dbReference type="Proteomes" id="UP001521181"/>
    </source>
</evidence>
<comment type="caution">
    <text evidence="2">The sequence shown here is derived from an EMBL/GenBank/DDBJ whole genome shotgun (WGS) entry which is preliminary data.</text>
</comment>
<keyword evidence="3" id="KW-1185">Reference proteome</keyword>
<protein>
    <recommendedName>
        <fullName evidence="4">Lipoprotein with Yx(FWY)xxD motif</fullName>
    </recommendedName>
</protein>
<accession>A0ABS8YWH0</accession>
<sequence length="122" mass="12788">MKRAMMTMAVVLAAGVAQADPAMVAETAKGQTLVDAAGMTLYTFDKDSDGNSACNGGCAANWPPLMAEDGAMAEGAWSVITRDDGAKQWAYDGKPLYTWVKDTKPGDVTGDGFNGVWHVAQP</sequence>
<proteinExistence type="predicted"/>
<evidence type="ECO:0008006" key="4">
    <source>
        <dbReference type="Google" id="ProtNLM"/>
    </source>
</evidence>
<dbReference type="RefSeq" id="WP_233676831.1">
    <property type="nucleotide sequence ID" value="NZ_JAJUOS010000007.1"/>
</dbReference>
<feature type="chain" id="PRO_5045797725" description="Lipoprotein with Yx(FWY)xxD motif" evidence="1">
    <location>
        <begin position="20"/>
        <end position="122"/>
    </location>
</feature>
<dbReference type="PANTHER" id="PTHR39335">
    <property type="entry name" value="BLL4220 PROTEIN"/>
    <property type="match status" value="1"/>
</dbReference>
<dbReference type="Pfam" id="PF03640">
    <property type="entry name" value="Lipoprotein_15"/>
    <property type="match status" value="2"/>
</dbReference>
<keyword evidence="1" id="KW-0732">Signal</keyword>
<organism evidence="2 3">
    <name type="scientific">Rhodobacter flavimaris</name>
    <dbReference type="NCBI Taxonomy" id="2907145"/>
    <lineage>
        <taxon>Bacteria</taxon>
        <taxon>Pseudomonadati</taxon>
        <taxon>Pseudomonadota</taxon>
        <taxon>Alphaproteobacteria</taxon>
        <taxon>Rhodobacterales</taxon>
        <taxon>Rhodobacter group</taxon>
        <taxon>Rhodobacter</taxon>
    </lineage>
</organism>
<dbReference type="InterPro" id="IPR014558">
    <property type="entry name" value="UCP029720"/>
</dbReference>
<reference evidence="2 3" key="1">
    <citation type="submission" date="2021-12" db="EMBL/GenBank/DDBJ databases">
        <title>Sinirhodobacter sp. WL0062 is a bacterium isolated from seawater.</title>
        <authorList>
            <person name="Wang L."/>
            <person name="He W."/>
            <person name="Zhang D.-F."/>
        </authorList>
    </citation>
    <scope>NUCLEOTIDE SEQUENCE [LARGE SCALE GENOMIC DNA]</scope>
    <source>
        <strain evidence="2 3">WL0062</strain>
    </source>
</reference>
<feature type="signal peptide" evidence="1">
    <location>
        <begin position="1"/>
        <end position="19"/>
    </location>
</feature>
<dbReference type="EMBL" id="JAJUOS010000007">
    <property type="protein sequence ID" value="MCE5973853.1"/>
    <property type="molecule type" value="Genomic_DNA"/>
</dbReference>